<evidence type="ECO:0008006" key="3">
    <source>
        <dbReference type="Google" id="ProtNLM"/>
    </source>
</evidence>
<dbReference type="OrthoDB" id="4858632at2"/>
<organism evidence="1 2">
    <name type="scientific">Raineyella antarctica</name>
    <dbReference type="NCBI Taxonomy" id="1577474"/>
    <lineage>
        <taxon>Bacteria</taxon>
        <taxon>Bacillati</taxon>
        <taxon>Actinomycetota</taxon>
        <taxon>Actinomycetes</taxon>
        <taxon>Propionibacteriales</taxon>
        <taxon>Propionibacteriaceae</taxon>
        <taxon>Raineyella</taxon>
    </lineage>
</organism>
<dbReference type="AlphaFoldDB" id="A0A1G6GLI1"/>
<accession>A0A1G6GLI1</accession>
<dbReference type="Proteomes" id="UP000199086">
    <property type="component" value="Unassembled WGS sequence"/>
</dbReference>
<dbReference type="EMBL" id="FMYF01000004">
    <property type="protein sequence ID" value="SDB82882.1"/>
    <property type="molecule type" value="Genomic_DNA"/>
</dbReference>
<gene>
    <name evidence="1" type="ORF">GA0111570_10460</name>
</gene>
<keyword evidence="2" id="KW-1185">Reference proteome</keyword>
<protein>
    <recommendedName>
        <fullName evidence="3">EspG family protein</fullName>
    </recommendedName>
</protein>
<dbReference type="STRING" id="1577474.GA0111570_10460"/>
<dbReference type="RefSeq" id="WP_092608463.1">
    <property type="nucleotide sequence ID" value="NZ_FMYF01000004.1"/>
</dbReference>
<name>A0A1G6GLI1_9ACTN</name>
<evidence type="ECO:0000313" key="2">
    <source>
        <dbReference type="Proteomes" id="UP000199086"/>
    </source>
</evidence>
<reference evidence="1 2" key="1">
    <citation type="submission" date="2016-06" db="EMBL/GenBank/DDBJ databases">
        <authorList>
            <person name="Olsen C.W."/>
            <person name="Carey S."/>
            <person name="Hinshaw L."/>
            <person name="Karasin A.I."/>
        </authorList>
    </citation>
    <scope>NUCLEOTIDE SEQUENCE [LARGE SCALE GENOMIC DNA]</scope>
    <source>
        <strain evidence="1 2">LZ-22</strain>
    </source>
</reference>
<sequence>MGVEFDPAAGTVRLGPGYFETLLDIYRDGRARETDPRLVAVLRDAGVLGPDGPHPALARTVRVLLAERARLRTQLAGPQGRLESSCWMLGEDAAWWDGDSGDGGTLSALAVDQVPARLARLVGLGPRPAWTPTQYAASVHTRRHVVDAILGGTPANRQEGADMLAHRAPEPLAALAADLRSGEWRAWHAETVWYPPHPEPGGPHAGGRGVVVVDTSHGMLTVEPEGAGLVFLPASPTQVWRRVLRLLPPAAEIAP</sequence>
<proteinExistence type="predicted"/>
<evidence type="ECO:0000313" key="1">
    <source>
        <dbReference type="EMBL" id="SDB82882.1"/>
    </source>
</evidence>